<keyword evidence="1" id="KW-1133">Transmembrane helix</keyword>
<keyword evidence="1" id="KW-0472">Membrane</keyword>
<reference evidence="3" key="1">
    <citation type="submission" date="2025-08" db="UniProtKB">
        <authorList>
            <consortium name="Ensembl"/>
        </authorList>
    </citation>
    <scope>IDENTIFICATION</scope>
</reference>
<evidence type="ECO:0000313" key="3">
    <source>
        <dbReference type="Ensembl" id="ENSCCRP00010102170.1"/>
    </source>
</evidence>
<proteinExistence type="predicted"/>
<dbReference type="GO" id="GO:0016020">
    <property type="term" value="C:membrane"/>
    <property type="evidence" value="ECO:0007669"/>
    <property type="project" value="TreeGrafter"/>
</dbReference>
<organism evidence="3 4">
    <name type="scientific">Cyprinus carpio</name>
    <name type="common">Common carp</name>
    <dbReference type="NCBI Taxonomy" id="7962"/>
    <lineage>
        <taxon>Eukaryota</taxon>
        <taxon>Metazoa</taxon>
        <taxon>Chordata</taxon>
        <taxon>Craniata</taxon>
        <taxon>Vertebrata</taxon>
        <taxon>Euteleostomi</taxon>
        <taxon>Actinopterygii</taxon>
        <taxon>Neopterygii</taxon>
        <taxon>Teleostei</taxon>
        <taxon>Ostariophysi</taxon>
        <taxon>Cypriniformes</taxon>
        <taxon>Cyprinidae</taxon>
        <taxon>Cyprininae</taxon>
        <taxon>Cyprinus</taxon>
    </lineage>
</organism>
<keyword evidence="2" id="KW-0732">Signal</keyword>
<protein>
    <submittedName>
        <fullName evidence="3">Uroplakin 3b</fullName>
    </submittedName>
</protein>
<accession>A0A8C1P541</accession>
<dbReference type="Ensembl" id="ENSCCRT00010113498.1">
    <property type="protein sequence ID" value="ENSCCRP00010102170.1"/>
    <property type="gene ID" value="ENSCCRG00010044990.1"/>
</dbReference>
<dbReference type="PANTHER" id="PTHR15446">
    <property type="entry name" value="UROPLAKIN III"/>
    <property type="match status" value="1"/>
</dbReference>
<feature type="transmembrane region" description="Helical" evidence="1">
    <location>
        <begin position="191"/>
        <end position="216"/>
    </location>
</feature>
<evidence type="ECO:0000256" key="2">
    <source>
        <dbReference type="SAM" id="SignalP"/>
    </source>
</evidence>
<evidence type="ECO:0000256" key="1">
    <source>
        <dbReference type="SAM" id="Phobius"/>
    </source>
</evidence>
<dbReference type="InterPro" id="IPR024831">
    <property type="entry name" value="Uroplakin-3"/>
</dbReference>
<dbReference type="AlphaFoldDB" id="A0A8C1P541"/>
<feature type="chain" id="PRO_5034479103" evidence="2">
    <location>
        <begin position="23"/>
        <end position="276"/>
    </location>
</feature>
<dbReference type="PANTHER" id="PTHR15446:SF2">
    <property type="entry name" value="UROPLAKIN-3B-LIKE PROTEIN 1-RELATED"/>
    <property type="match status" value="1"/>
</dbReference>
<keyword evidence="4" id="KW-1185">Reference proteome</keyword>
<evidence type="ECO:0000313" key="4">
    <source>
        <dbReference type="Proteomes" id="UP000694427"/>
    </source>
</evidence>
<name>A0A8C1P541_CYPCA</name>
<keyword evidence="1" id="KW-0812">Transmembrane</keyword>
<reference evidence="3" key="2">
    <citation type="submission" date="2025-09" db="UniProtKB">
        <authorList>
            <consortium name="Ensembl"/>
        </authorList>
    </citation>
    <scope>IDENTIFICATION</scope>
</reference>
<sequence length="276" mass="30503">MNINAVVRLMSLLSLWMRTGEGQIFQPELTPNTFLARITSNTVMLKQPYCVFDQTCPDCEIWLVAGLCSANAIFDAQVNSSTPNILSLSPYPTAFNSSSNNFFLTRVGLLSDFPCNLSSNDQYFVVGADGKCSGINCNGELPDGFSVCFKYLLIYTNETLVNSSNWSVNIDLPKLLNLHNINDGLSARSGAMVVITSILCAAAALLLLLFFIMLCITCCTKKESKEISVTNSIRIPRYDTHDLKNRVHPYDNPAYQSDFKNYSTANTLPKDAAQKL</sequence>
<dbReference type="Proteomes" id="UP000694427">
    <property type="component" value="Unplaced"/>
</dbReference>
<feature type="signal peptide" evidence="2">
    <location>
        <begin position="1"/>
        <end position="22"/>
    </location>
</feature>